<accession>A0A841HJ71</accession>
<evidence type="ECO:0000256" key="1">
    <source>
        <dbReference type="SAM" id="SignalP"/>
    </source>
</evidence>
<dbReference type="RefSeq" id="WP_221304031.1">
    <property type="nucleotide sequence ID" value="NZ_JACHHZ010000001.1"/>
</dbReference>
<sequence length="112" mass="12220">MKLTKLLVLLTLMGSLISCGKPVPPDKASYVGEWQSKTMYLLITQDGSVRYKRLKAGATTSVEGPLKGFTGHDFEVGVGPMATTFVVAKPPYQDGNDWKMVVDEVELVRTAN</sequence>
<gene>
    <name evidence="2" type="ORF">HNQ60_001114</name>
</gene>
<dbReference type="Proteomes" id="UP000588068">
    <property type="component" value="Unassembled WGS sequence"/>
</dbReference>
<dbReference type="EMBL" id="JACHHZ010000001">
    <property type="protein sequence ID" value="MBB6092268.1"/>
    <property type="molecule type" value="Genomic_DNA"/>
</dbReference>
<keyword evidence="1" id="KW-0732">Signal</keyword>
<feature type="chain" id="PRO_5032508014" evidence="1">
    <location>
        <begin position="21"/>
        <end position="112"/>
    </location>
</feature>
<organism evidence="2 3">
    <name type="scientific">Povalibacter uvarum</name>
    <dbReference type="NCBI Taxonomy" id="732238"/>
    <lineage>
        <taxon>Bacteria</taxon>
        <taxon>Pseudomonadati</taxon>
        <taxon>Pseudomonadota</taxon>
        <taxon>Gammaproteobacteria</taxon>
        <taxon>Steroidobacterales</taxon>
        <taxon>Steroidobacteraceae</taxon>
        <taxon>Povalibacter</taxon>
    </lineage>
</organism>
<evidence type="ECO:0000313" key="3">
    <source>
        <dbReference type="Proteomes" id="UP000588068"/>
    </source>
</evidence>
<dbReference type="AlphaFoldDB" id="A0A841HJ71"/>
<keyword evidence="3" id="KW-1185">Reference proteome</keyword>
<evidence type="ECO:0000313" key="2">
    <source>
        <dbReference type="EMBL" id="MBB6092268.1"/>
    </source>
</evidence>
<name>A0A841HJ71_9GAMM</name>
<dbReference type="PROSITE" id="PS51257">
    <property type="entry name" value="PROKAR_LIPOPROTEIN"/>
    <property type="match status" value="1"/>
</dbReference>
<comment type="caution">
    <text evidence="2">The sequence shown here is derived from an EMBL/GenBank/DDBJ whole genome shotgun (WGS) entry which is preliminary data.</text>
</comment>
<feature type="signal peptide" evidence="1">
    <location>
        <begin position="1"/>
        <end position="20"/>
    </location>
</feature>
<proteinExistence type="predicted"/>
<protein>
    <submittedName>
        <fullName evidence="2">Uncharacterized protein</fullName>
    </submittedName>
</protein>
<reference evidence="2 3" key="1">
    <citation type="submission" date="2020-08" db="EMBL/GenBank/DDBJ databases">
        <title>Genomic Encyclopedia of Type Strains, Phase IV (KMG-IV): sequencing the most valuable type-strain genomes for metagenomic binning, comparative biology and taxonomic classification.</title>
        <authorList>
            <person name="Goeker M."/>
        </authorList>
    </citation>
    <scope>NUCLEOTIDE SEQUENCE [LARGE SCALE GENOMIC DNA]</scope>
    <source>
        <strain evidence="2 3">DSM 26723</strain>
    </source>
</reference>